<organism evidence="2 3">
    <name type="scientific">Cercospora zeae-maydis SCOH1-5</name>
    <dbReference type="NCBI Taxonomy" id="717836"/>
    <lineage>
        <taxon>Eukaryota</taxon>
        <taxon>Fungi</taxon>
        <taxon>Dikarya</taxon>
        <taxon>Ascomycota</taxon>
        <taxon>Pezizomycotina</taxon>
        <taxon>Dothideomycetes</taxon>
        <taxon>Dothideomycetidae</taxon>
        <taxon>Mycosphaerellales</taxon>
        <taxon>Mycosphaerellaceae</taxon>
        <taxon>Cercospora</taxon>
    </lineage>
</organism>
<sequence>MRTQIYEELHSADKGHGEWDVGNVERVKRREPSSQVQRQKVDSCTGVSYGSGSIGSPCCADGNKKYVTFPE</sequence>
<gene>
    <name evidence="2" type="ORF">CERZMDRAFT_89972</name>
</gene>
<dbReference type="Proteomes" id="UP000799539">
    <property type="component" value="Unassembled WGS sequence"/>
</dbReference>
<feature type="region of interest" description="Disordered" evidence="1">
    <location>
        <begin position="27"/>
        <end position="50"/>
    </location>
</feature>
<reference evidence="2" key="1">
    <citation type="journal article" date="2020" name="Stud. Mycol.">
        <title>101 Dothideomycetes genomes: a test case for predicting lifestyles and emergence of pathogens.</title>
        <authorList>
            <person name="Haridas S."/>
            <person name="Albert R."/>
            <person name="Binder M."/>
            <person name="Bloem J."/>
            <person name="Labutti K."/>
            <person name="Salamov A."/>
            <person name="Andreopoulos B."/>
            <person name="Baker S."/>
            <person name="Barry K."/>
            <person name="Bills G."/>
            <person name="Bluhm B."/>
            <person name="Cannon C."/>
            <person name="Castanera R."/>
            <person name="Culley D."/>
            <person name="Daum C."/>
            <person name="Ezra D."/>
            <person name="Gonzalez J."/>
            <person name="Henrissat B."/>
            <person name="Kuo A."/>
            <person name="Liang C."/>
            <person name="Lipzen A."/>
            <person name="Lutzoni F."/>
            <person name="Magnuson J."/>
            <person name="Mondo S."/>
            <person name="Nolan M."/>
            <person name="Ohm R."/>
            <person name="Pangilinan J."/>
            <person name="Park H.-J."/>
            <person name="Ramirez L."/>
            <person name="Alfaro M."/>
            <person name="Sun H."/>
            <person name="Tritt A."/>
            <person name="Yoshinaga Y."/>
            <person name="Zwiers L.-H."/>
            <person name="Turgeon B."/>
            <person name="Goodwin S."/>
            <person name="Spatafora J."/>
            <person name="Crous P."/>
            <person name="Grigoriev I."/>
        </authorList>
    </citation>
    <scope>NUCLEOTIDE SEQUENCE</scope>
    <source>
        <strain evidence="2">SCOH1-5</strain>
    </source>
</reference>
<name>A0A6A6FQL6_9PEZI</name>
<protein>
    <submittedName>
        <fullName evidence="2">Uncharacterized protein</fullName>
    </submittedName>
</protein>
<accession>A0A6A6FQL6</accession>
<dbReference type="EMBL" id="ML992665">
    <property type="protein sequence ID" value="KAF2215701.1"/>
    <property type="molecule type" value="Genomic_DNA"/>
</dbReference>
<evidence type="ECO:0000313" key="3">
    <source>
        <dbReference type="Proteomes" id="UP000799539"/>
    </source>
</evidence>
<proteinExistence type="predicted"/>
<keyword evidence="3" id="KW-1185">Reference proteome</keyword>
<evidence type="ECO:0000256" key="1">
    <source>
        <dbReference type="SAM" id="MobiDB-lite"/>
    </source>
</evidence>
<dbReference type="AlphaFoldDB" id="A0A6A6FQL6"/>
<evidence type="ECO:0000313" key="2">
    <source>
        <dbReference type="EMBL" id="KAF2215701.1"/>
    </source>
</evidence>